<protein>
    <submittedName>
        <fullName evidence="1">Uncharacterized protein</fullName>
    </submittedName>
</protein>
<proteinExistence type="predicted"/>
<sequence length="90" mass="9991">MEECESGLEAPVNIGVKRDIIVRGNPSPRQASPRQQSGLPCAYRCFASKRCNEVTKLTKGLFVFVLAYTFHFCLEQDDVDGFLNKVGPPV</sequence>
<keyword evidence="2" id="KW-1185">Reference proteome</keyword>
<gene>
    <name evidence="1" type="ORF">EVAR_37674_1</name>
</gene>
<reference evidence="1 2" key="1">
    <citation type="journal article" date="2019" name="Commun. Biol.">
        <title>The bagworm genome reveals a unique fibroin gene that provides high tensile strength.</title>
        <authorList>
            <person name="Kono N."/>
            <person name="Nakamura H."/>
            <person name="Ohtoshi R."/>
            <person name="Tomita M."/>
            <person name="Numata K."/>
            <person name="Arakawa K."/>
        </authorList>
    </citation>
    <scope>NUCLEOTIDE SEQUENCE [LARGE SCALE GENOMIC DNA]</scope>
</reference>
<dbReference type="EMBL" id="BGZK01001468">
    <property type="protein sequence ID" value="GBP80570.1"/>
    <property type="molecule type" value="Genomic_DNA"/>
</dbReference>
<organism evidence="1 2">
    <name type="scientific">Eumeta variegata</name>
    <name type="common">Bagworm moth</name>
    <name type="synonym">Eumeta japonica</name>
    <dbReference type="NCBI Taxonomy" id="151549"/>
    <lineage>
        <taxon>Eukaryota</taxon>
        <taxon>Metazoa</taxon>
        <taxon>Ecdysozoa</taxon>
        <taxon>Arthropoda</taxon>
        <taxon>Hexapoda</taxon>
        <taxon>Insecta</taxon>
        <taxon>Pterygota</taxon>
        <taxon>Neoptera</taxon>
        <taxon>Endopterygota</taxon>
        <taxon>Lepidoptera</taxon>
        <taxon>Glossata</taxon>
        <taxon>Ditrysia</taxon>
        <taxon>Tineoidea</taxon>
        <taxon>Psychidae</taxon>
        <taxon>Oiketicinae</taxon>
        <taxon>Eumeta</taxon>
    </lineage>
</organism>
<name>A0A4C1YZ90_EUMVA</name>
<comment type="caution">
    <text evidence="1">The sequence shown here is derived from an EMBL/GenBank/DDBJ whole genome shotgun (WGS) entry which is preliminary data.</text>
</comment>
<accession>A0A4C1YZ90</accession>
<evidence type="ECO:0000313" key="1">
    <source>
        <dbReference type="EMBL" id="GBP80570.1"/>
    </source>
</evidence>
<evidence type="ECO:0000313" key="2">
    <source>
        <dbReference type="Proteomes" id="UP000299102"/>
    </source>
</evidence>
<dbReference type="Proteomes" id="UP000299102">
    <property type="component" value="Unassembled WGS sequence"/>
</dbReference>
<dbReference type="AlphaFoldDB" id="A0A4C1YZ90"/>